<evidence type="ECO:0000256" key="2">
    <source>
        <dbReference type="PROSITE-ProRule" id="PRU00285"/>
    </source>
</evidence>
<keyword evidence="1" id="KW-0346">Stress response</keyword>
<dbReference type="GO" id="GO:0009408">
    <property type="term" value="P:response to heat"/>
    <property type="evidence" value="ECO:0007669"/>
    <property type="project" value="InterPro"/>
</dbReference>
<name>A0A0G1DVW1_UNCKA</name>
<dbReference type="InterPro" id="IPR044587">
    <property type="entry name" value="HSP21-like"/>
</dbReference>
<evidence type="ECO:0000259" key="4">
    <source>
        <dbReference type="PROSITE" id="PS01031"/>
    </source>
</evidence>
<organism evidence="5 6">
    <name type="scientific">candidate division WWE3 bacterium GW2011_GWB1_42_6</name>
    <dbReference type="NCBI Taxonomy" id="1619115"/>
    <lineage>
        <taxon>Bacteria</taxon>
        <taxon>Katanobacteria</taxon>
    </lineage>
</organism>
<comment type="similarity">
    <text evidence="2 3">Belongs to the small heat shock protein (HSP20) family.</text>
</comment>
<dbReference type="Gene3D" id="2.60.40.790">
    <property type="match status" value="1"/>
</dbReference>
<sequence>MLDIVPKSFWSFPTNSLLTDDDFFTSPTTGSDLSVSEDDNNVFIEANMPGLESDDIEVTYHKGQLWLRGSKKEEEKDKKKKYYRYASSSFSYRLAVPGNIDEKSEPDAEYKNGVMKVTFKKLAEAQPKKITVKKS</sequence>
<evidence type="ECO:0000256" key="3">
    <source>
        <dbReference type="RuleBase" id="RU003616"/>
    </source>
</evidence>
<dbReference type="SUPFAM" id="SSF49764">
    <property type="entry name" value="HSP20-like chaperones"/>
    <property type="match status" value="1"/>
</dbReference>
<dbReference type="PANTHER" id="PTHR46733">
    <property type="entry name" value="26.5 KDA HEAT SHOCK PROTEIN, MITOCHONDRIAL"/>
    <property type="match status" value="1"/>
</dbReference>
<reference evidence="5 6" key="1">
    <citation type="journal article" date="2015" name="Nature">
        <title>rRNA introns, odd ribosomes, and small enigmatic genomes across a large radiation of phyla.</title>
        <authorList>
            <person name="Brown C.T."/>
            <person name="Hug L.A."/>
            <person name="Thomas B.C."/>
            <person name="Sharon I."/>
            <person name="Castelle C.J."/>
            <person name="Singh A."/>
            <person name="Wilkins M.J."/>
            <person name="Williams K.H."/>
            <person name="Banfield J.F."/>
        </authorList>
    </citation>
    <scope>NUCLEOTIDE SEQUENCE [LARGE SCALE GENOMIC DNA]</scope>
</reference>
<gene>
    <name evidence="5" type="ORF">UV35_C0014G0013</name>
</gene>
<dbReference type="Pfam" id="PF00011">
    <property type="entry name" value="HSP20"/>
    <property type="match status" value="1"/>
</dbReference>
<dbReference type="Proteomes" id="UP000033848">
    <property type="component" value="Unassembled WGS sequence"/>
</dbReference>
<dbReference type="PROSITE" id="PS01031">
    <property type="entry name" value="SHSP"/>
    <property type="match status" value="1"/>
</dbReference>
<dbReference type="CDD" id="cd06464">
    <property type="entry name" value="ACD_sHsps-like"/>
    <property type="match status" value="1"/>
</dbReference>
<comment type="caution">
    <text evidence="5">The sequence shown here is derived from an EMBL/GenBank/DDBJ whole genome shotgun (WGS) entry which is preliminary data.</text>
</comment>
<protein>
    <recommendedName>
        <fullName evidence="4">SHSP domain-containing protein</fullName>
    </recommendedName>
</protein>
<evidence type="ECO:0000313" key="6">
    <source>
        <dbReference type="Proteomes" id="UP000033848"/>
    </source>
</evidence>
<proteinExistence type="inferred from homology"/>
<accession>A0A0G1DVW1</accession>
<dbReference type="InterPro" id="IPR002068">
    <property type="entry name" value="A-crystallin/Hsp20_dom"/>
</dbReference>
<dbReference type="AlphaFoldDB" id="A0A0G1DVW1"/>
<dbReference type="InterPro" id="IPR008978">
    <property type="entry name" value="HSP20-like_chaperone"/>
</dbReference>
<dbReference type="EMBL" id="LCED01000014">
    <property type="protein sequence ID" value="KKS66463.1"/>
    <property type="molecule type" value="Genomic_DNA"/>
</dbReference>
<evidence type="ECO:0000313" key="5">
    <source>
        <dbReference type="EMBL" id="KKS66463.1"/>
    </source>
</evidence>
<evidence type="ECO:0000256" key="1">
    <source>
        <dbReference type="ARBA" id="ARBA00023016"/>
    </source>
</evidence>
<feature type="domain" description="SHSP" evidence="4">
    <location>
        <begin position="24"/>
        <end position="135"/>
    </location>
</feature>
<dbReference type="PANTHER" id="PTHR46733:SF4">
    <property type="entry name" value="HEAT SHOCK PROTEIN 21, CHLOROPLASTIC"/>
    <property type="match status" value="1"/>
</dbReference>